<accession>A0A2V4C5M3</accession>
<dbReference type="Proteomes" id="UP000247681">
    <property type="component" value="Unassembled WGS sequence"/>
</dbReference>
<proteinExistence type="predicted"/>
<protein>
    <recommendedName>
        <fullName evidence="4">DUF4595 domain-containing protein</fullName>
    </recommendedName>
</protein>
<gene>
    <name evidence="2" type="ORF">DMB68_11030</name>
</gene>
<evidence type="ECO:0000313" key="2">
    <source>
        <dbReference type="EMBL" id="PXY45220.1"/>
    </source>
</evidence>
<dbReference type="AlphaFoldDB" id="A0A2V4C5M3"/>
<evidence type="ECO:0000256" key="1">
    <source>
        <dbReference type="SAM" id="SignalP"/>
    </source>
</evidence>
<keyword evidence="1" id="KW-0732">Signal</keyword>
<dbReference type="Gene3D" id="2.180.10.10">
    <property type="entry name" value="RHS repeat-associated core"/>
    <property type="match status" value="1"/>
</dbReference>
<feature type="chain" id="PRO_5016023087" description="DUF4595 domain-containing protein" evidence="1">
    <location>
        <begin position="24"/>
        <end position="264"/>
    </location>
</feature>
<evidence type="ECO:0000313" key="3">
    <source>
        <dbReference type="Proteomes" id="UP000247681"/>
    </source>
</evidence>
<sequence>MKTRINKLTLLLLAVFAISCSNDSDNEAPEEITPSYLLTKLNSTSAFNTYTYNDADKLIEIDGADGSFTSTFNSTLTYNGSGKIQEELKIVSALFSTPSYNRIIYNYDAQGRLTEKKYTQNSSATPAVYDHKQSLIFEYNGSTVTQKLLIKGNALPSNKAVFEYDKRGNVSKITYYNKIDANTPEGVFFYSHTYTYDTKPNPESSLPLEYRFPNTSKNNPIKVIETYNSGSPTTADIVVEYNEGGYPTKKSQSGIVSTYEYKKL</sequence>
<comment type="caution">
    <text evidence="2">The sequence shown here is derived from an EMBL/GenBank/DDBJ whole genome shotgun (WGS) entry which is preliminary data.</text>
</comment>
<dbReference type="PROSITE" id="PS51257">
    <property type="entry name" value="PROKAR_LIPOPROTEIN"/>
    <property type="match status" value="1"/>
</dbReference>
<evidence type="ECO:0008006" key="4">
    <source>
        <dbReference type="Google" id="ProtNLM"/>
    </source>
</evidence>
<dbReference type="EMBL" id="QJHL01000002">
    <property type="protein sequence ID" value="PXY45220.1"/>
    <property type="molecule type" value="Genomic_DNA"/>
</dbReference>
<name>A0A2V4C5M3_9FLAO</name>
<dbReference type="OrthoDB" id="660065at2"/>
<feature type="signal peptide" evidence="1">
    <location>
        <begin position="1"/>
        <end position="23"/>
    </location>
</feature>
<organism evidence="2 3">
    <name type="scientific">Flavobacterium hydrophilum</name>
    <dbReference type="NCBI Taxonomy" id="2211445"/>
    <lineage>
        <taxon>Bacteria</taxon>
        <taxon>Pseudomonadati</taxon>
        <taxon>Bacteroidota</taxon>
        <taxon>Flavobacteriia</taxon>
        <taxon>Flavobacteriales</taxon>
        <taxon>Flavobacteriaceae</taxon>
        <taxon>Flavobacterium</taxon>
    </lineage>
</organism>
<dbReference type="RefSeq" id="WP_110346726.1">
    <property type="nucleotide sequence ID" value="NZ_QJHL01000002.1"/>
</dbReference>
<keyword evidence="3" id="KW-1185">Reference proteome</keyword>
<reference evidence="2 3" key="1">
    <citation type="submission" date="2018-05" db="EMBL/GenBank/DDBJ databases">
        <title>Flavobacterium sp. strain IMCC34758, incomplete genome.</title>
        <authorList>
            <person name="Joung Y."/>
        </authorList>
    </citation>
    <scope>NUCLEOTIDE SEQUENCE [LARGE SCALE GENOMIC DNA]</scope>
    <source>
        <strain evidence="2 3">IMCC34758</strain>
    </source>
</reference>